<feature type="chain" id="PRO_5012334905" evidence="1">
    <location>
        <begin position="23"/>
        <end position="130"/>
    </location>
</feature>
<accession>A0A286H1N8</accession>
<dbReference type="AlphaFoldDB" id="A0A286H1N8"/>
<organism evidence="2 3">
    <name type="scientific">Caenispirillum bisanense</name>
    <dbReference type="NCBI Taxonomy" id="414052"/>
    <lineage>
        <taxon>Bacteria</taxon>
        <taxon>Pseudomonadati</taxon>
        <taxon>Pseudomonadota</taxon>
        <taxon>Alphaproteobacteria</taxon>
        <taxon>Rhodospirillales</taxon>
        <taxon>Novispirillaceae</taxon>
        <taxon>Caenispirillum</taxon>
    </lineage>
</organism>
<keyword evidence="1" id="KW-0732">Signal</keyword>
<dbReference type="PROSITE" id="PS51257">
    <property type="entry name" value="PROKAR_LIPOPROTEIN"/>
    <property type="match status" value="1"/>
</dbReference>
<sequence>MSHMLRRGLAAAAFTATLSACAVPTPSAPLAAADRLAAPEVAALVQNGATFRSTVNPVVYRLQSGGALRIEVTAGNQTIPGTWQRSGDRLCITPDRDTQACYVVATAAGGRYRFQDTASGQVSEDFEVVR</sequence>
<gene>
    <name evidence="2" type="ORF">SAMN05421508_12217</name>
</gene>
<dbReference type="RefSeq" id="WP_097281767.1">
    <property type="nucleotide sequence ID" value="NZ_OCNJ01000022.1"/>
</dbReference>
<dbReference type="OrthoDB" id="7304934at2"/>
<dbReference type="Proteomes" id="UP000219621">
    <property type="component" value="Unassembled WGS sequence"/>
</dbReference>
<evidence type="ECO:0000313" key="3">
    <source>
        <dbReference type="Proteomes" id="UP000219621"/>
    </source>
</evidence>
<evidence type="ECO:0000256" key="1">
    <source>
        <dbReference type="SAM" id="SignalP"/>
    </source>
</evidence>
<evidence type="ECO:0000313" key="2">
    <source>
        <dbReference type="EMBL" id="SOE01710.1"/>
    </source>
</evidence>
<protein>
    <submittedName>
        <fullName evidence="2">Uncharacterized protein</fullName>
    </submittedName>
</protein>
<reference evidence="3" key="1">
    <citation type="submission" date="2017-09" db="EMBL/GenBank/DDBJ databases">
        <authorList>
            <person name="Varghese N."/>
            <person name="Submissions S."/>
        </authorList>
    </citation>
    <scope>NUCLEOTIDE SEQUENCE [LARGE SCALE GENOMIC DNA]</scope>
    <source>
        <strain evidence="3">USBA 140</strain>
    </source>
</reference>
<keyword evidence="3" id="KW-1185">Reference proteome</keyword>
<dbReference type="EMBL" id="OCNJ01000022">
    <property type="protein sequence ID" value="SOE01710.1"/>
    <property type="molecule type" value="Genomic_DNA"/>
</dbReference>
<name>A0A286H1N8_9PROT</name>
<proteinExistence type="predicted"/>
<feature type="signal peptide" evidence="1">
    <location>
        <begin position="1"/>
        <end position="22"/>
    </location>
</feature>